<evidence type="ECO:0000256" key="4">
    <source>
        <dbReference type="SAM" id="SignalP"/>
    </source>
</evidence>
<feature type="signal peptide" evidence="4">
    <location>
        <begin position="1"/>
        <end position="20"/>
    </location>
</feature>
<dbReference type="Gene3D" id="3.90.70.10">
    <property type="entry name" value="Cysteine proteinases"/>
    <property type="match status" value="1"/>
</dbReference>
<dbReference type="GO" id="GO:0006508">
    <property type="term" value="P:proteolysis"/>
    <property type="evidence" value="ECO:0007669"/>
    <property type="project" value="InterPro"/>
</dbReference>
<dbReference type="PRINTS" id="PR00705">
    <property type="entry name" value="PAPAIN"/>
</dbReference>
<feature type="domain" description="Peptidase C1A papain C-terminal" evidence="5">
    <location>
        <begin position="127"/>
        <end position="346"/>
    </location>
</feature>
<evidence type="ECO:0000256" key="2">
    <source>
        <dbReference type="ARBA" id="ARBA00022729"/>
    </source>
</evidence>
<dbReference type="InterPro" id="IPR013201">
    <property type="entry name" value="Prot_inhib_I29"/>
</dbReference>
<dbReference type="InterPro" id="IPR039417">
    <property type="entry name" value="Peptidase_C1A_papain-like"/>
</dbReference>
<evidence type="ECO:0000256" key="3">
    <source>
        <dbReference type="ARBA" id="ARBA00023157"/>
    </source>
</evidence>
<comment type="caution">
    <text evidence="7">The sequence shown here is derived from an EMBL/GenBank/DDBJ whole genome shotgun (WGS) entry which is preliminary data.</text>
</comment>
<dbReference type="GO" id="GO:0008234">
    <property type="term" value="F:cysteine-type peptidase activity"/>
    <property type="evidence" value="ECO:0007669"/>
    <property type="project" value="InterPro"/>
</dbReference>
<dbReference type="SMART" id="SM00848">
    <property type="entry name" value="Inhibitor_I29"/>
    <property type="match status" value="1"/>
</dbReference>
<reference evidence="7" key="1">
    <citation type="journal article" date="2018" name="DNA Res.">
        <title>Multiple hybrid de novo genome assembly of finger millet, an orphan allotetraploid crop.</title>
        <authorList>
            <person name="Hatakeyama M."/>
            <person name="Aluri S."/>
            <person name="Balachadran M.T."/>
            <person name="Sivarajan S.R."/>
            <person name="Patrignani A."/>
            <person name="Gruter S."/>
            <person name="Poveda L."/>
            <person name="Shimizu-Inatsugi R."/>
            <person name="Baeten J."/>
            <person name="Francoijs K.J."/>
            <person name="Nataraja K.N."/>
            <person name="Reddy Y.A.N."/>
            <person name="Phadnis S."/>
            <person name="Ravikumar R.L."/>
            <person name="Schlapbach R."/>
            <person name="Sreeman S.M."/>
            <person name="Shimizu K.K."/>
        </authorList>
    </citation>
    <scope>NUCLEOTIDE SEQUENCE</scope>
</reference>
<gene>
    <name evidence="7" type="primary">ga00589</name>
    <name evidence="7" type="ORF">PR202_ga00589</name>
</gene>
<dbReference type="SUPFAM" id="SSF54001">
    <property type="entry name" value="Cysteine proteinases"/>
    <property type="match status" value="1"/>
</dbReference>
<dbReference type="Pfam" id="PF08246">
    <property type="entry name" value="Inhibitor_I29"/>
    <property type="match status" value="1"/>
</dbReference>
<name>A0AAV5BG66_ELECO</name>
<dbReference type="InterPro" id="IPR038765">
    <property type="entry name" value="Papain-like_cys_pep_sf"/>
</dbReference>
<dbReference type="PROSITE" id="PS00139">
    <property type="entry name" value="THIOL_PROTEASE_CYS"/>
    <property type="match status" value="1"/>
</dbReference>
<organism evidence="7 8">
    <name type="scientific">Eleusine coracana subsp. coracana</name>
    <dbReference type="NCBI Taxonomy" id="191504"/>
    <lineage>
        <taxon>Eukaryota</taxon>
        <taxon>Viridiplantae</taxon>
        <taxon>Streptophyta</taxon>
        <taxon>Embryophyta</taxon>
        <taxon>Tracheophyta</taxon>
        <taxon>Spermatophyta</taxon>
        <taxon>Magnoliopsida</taxon>
        <taxon>Liliopsida</taxon>
        <taxon>Poales</taxon>
        <taxon>Poaceae</taxon>
        <taxon>PACMAD clade</taxon>
        <taxon>Chloridoideae</taxon>
        <taxon>Cynodonteae</taxon>
        <taxon>Eleusininae</taxon>
        <taxon>Eleusine</taxon>
    </lineage>
</organism>
<dbReference type="InterPro" id="IPR000169">
    <property type="entry name" value="Pept_cys_AS"/>
</dbReference>
<reference evidence="7" key="2">
    <citation type="submission" date="2021-12" db="EMBL/GenBank/DDBJ databases">
        <title>Resequencing data analysis of finger millet.</title>
        <authorList>
            <person name="Hatakeyama M."/>
            <person name="Aluri S."/>
            <person name="Balachadran M.T."/>
            <person name="Sivarajan S.R."/>
            <person name="Poveda L."/>
            <person name="Shimizu-Inatsugi R."/>
            <person name="Schlapbach R."/>
            <person name="Sreeman S.M."/>
            <person name="Shimizu K.K."/>
        </authorList>
    </citation>
    <scope>NUCLEOTIDE SEQUENCE</scope>
</reference>
<dbReference type="AlphaFoldDB" id="A0AAV5BG66"/>
<dbReference type="PROSITE" id="PS00639">
    <property type="entry name" value="THIOL_PROTEASE_HIS"/>
    <property type="match status" value="1"/>
</dbReference>
<keyword evidence="8" id="KW-1185">Reference proteome</keyword>
<feature type="domain" description="Cathepsin propeptide inhibitor" evidence="6">
    <location>
        <begin position="38"/>
        <end position="94"/>
    </location>
</feature>
<dbReference type="CDD" id="cd02248">
    <property type="entry name" value="Peptidase_C1A"/>
    <property type="match status" value="1"/>
</dbReference>
<evidence type="ECO:0000259" key="6">
    <source>
        <dbReference type="SMART" id="SM00848"/>
    </source>
</evidence>
<keyword evidence="3" id="KW-1015">Disulfide bond</keyword>
<evidence type="ECO:0000256" key="1">
    <source>
        <dbReference type="ARBA" id="ARBA00008455"/>
    </source>
</evidence>
<evidence type="ECO:0000313" key="7">
    <source>
        <dbReference type="EMBL" id="GJM84877.1"/>
    </source>
</evidence>
<dbReference type="Proteomes" id="UP001054889">
    <property type="component" value="Unassembled WGS sequence"/>
</dbReference>
<dbReference type="InterPro" id="IPR025660">
    <property type="entry name" value="Pept_his_AS"/>
</dbReference>
<sequence>MAKFTALAVAVVLLAPAATGVEFSKEDLESEDSMWKLYEVWGARYKVARDPVEKLRRFAIFKEKARRVYASHLQAAGQTPLGLNIFADLSDEEVHRDYSCRMTAAVGDEHTNTTAKKRRSGDGTLPLPATFDWRTKTCHGKPCLAPVKNQGLCGSCWAFAATAALESHMATRWNGNRVVKLSEQELVDCDGKSIGCKGGLVVNAFDYIMKNGLASSAAYPYMAKGGMCHATATSRVHLIMRGFEQVPAHDEFQLLQAVTYGPVAVSIAVGKDNVYFADYYGGLFPGPCGSVNDHEMLLVGYGYDYYILQNSFGENWGDKGYMLLPRNLDSVKGMCGILMEGASYPEVAY</sequence>
<dbReference type="PANTHER" id="PTHR12411">
    <property type="entry name" value="CYSTEINE PROTEASE FAMILY C1-RELATED"/>
    <property type="match status" value="1"/>
</dbReference>
<evidence type="ECO:0000259" key="5">
    <source>
        <dbReference type="SMART" id="SM00645"/>
    </source>
</evidence>
<protein>
    <submittedName>
        <fullName evidence="7">Uncharacterized protein</fullName>
    </submittedName>
</protein>
<dbReference type="InterPro" id="IPR013128">
    <property type="entry name" value="Peptidase_C1A"/>
</dbReference>
<accession>A0AAV5BG66</accession>
<comment type="similarity">
    <text evidence="1">Belongs to the peptidase C1 family.</text>
</comment>
<dbReference type="SMART" id="SM00645">
    <property type="entry name" value="Pept_C1"/>
    <property type="match status" value="1"/>
</dbReference>
<keyword evidence="2 4" id="KW-0732">Signal</keyword>
<feature type="chain" id="PRO_5043629870" evidence="4">
    <location>
        <begin position="21"/>
        <end position="349"/>
    </location>
</feature>
<evidence type="ECO:0000313" key="8">
    <source>
        <dbReference type="Proteomes" id="UP001054889"/>
    </source>
</evidence>
<dbReference type="InterPro" id="IPR000668">
    <property type="entry name" value="Peptidase_C1A_C"/>
</dbReference>
<dbReference type="EMBL" id="BQKI01000001">
    <property type="protein sequence ID" value="GJM84877.1"/>
    <property type="molecule type" value="Genomic_DNA"/>
</dbReference>
<dbReference type="Pfam" id="PF00112">
    <property type="entry name" value="Peptidase_C1"/>
    <property type="match status" value="1"/>
</dbReference>
<proteinExistence type="inferred from homology"/>